<feature type="domain" description="LptD C-terminal" evidence="4">
    <location>
        <begin position="378"/>
        <end position="744"/>
    </location>
</feature>
<dbReference type="InterPro" id="IPR007543">
    <property type="entry name" value="LptD_C"/>
</dbReference>
<dbReference type="PANTHER" id="PTHR30189:SF1">
    <property type="entry name" value="LPS-ASSEMBLY PROTEIN LPTD"/>
    <property type="match status" value="1"/>
</dbReference>
<organism evidence="6 7">
    <name type="scientific">Thiorhodovibrio winogradskyi</name>
    <dbReference type="NCBI Taxonomy" id="77007"/>
    <lineage>
        <taxon>Bacteria</taxon>
        <taxon>Pseudomonadati</taxon>
        <taxon>Pseudomonadota</taxon>
        <taxon>Gammaproteobacteria</taxon>
        <taxon>Chromatiales</taxon>
        <taxon>Chromatiaceae</taxon>
        <taxon>Thiorhodovibrio</taxon>
    </lineage>
</organism>
<name>A0ABZ0SF13_9GAMM</name>
<dbReference type="HAMAP" id="MF_01411">
    <property type="entry name" value="LPS_assembly_LptD"/>
    <property type="match status" value="1"/>
</dbReference>
<feature type="signal peptide" evidence="2">
    <location>
        <begin position="1"/>
        <end position="46"/>
    </location>
</feature>
<feature type="compositionally biased region" description="Polar residues" evidence="3">
    <location>
        <begin position="50"/>
        <end position="62"/>
    </location>
</feature>
<keyword evidence="1 2" id="KW-0998">Cell outer membrane</keyword>
<dbReference type="EMBL" id="CP121472">
    <property type="protein sequence ID" value="WPL18702.1"/>
    <property type="molecule type" value="Genomic_DNA"/>
</dbReference>
<comment type="subunit">
    <text evidence="2">Component of the lipopolysaccharide transport and assembly complex. Interacts with LptE and LptA.</text>
</comment>
<dbReference type="Pfam" id="PF19838">
    <property type="entry name" value="LptD_2"/>
    <property type="match status" value="1"/>
</dbReference>
<proteinExistence type="inferred from homology"/>
<evidence type="ECO:0000259" key="4">
    <source>
        <dbReference type="Pfam" id="PF04453"/>
    </source>
</evidence>
<comment type="subcellular location">
    <subcellularLocation>
        <location evidence="2">Cell outer membrane</location>
    </subcellularLocation>
</comment>
<sequence length="830" mass="92817" precursor="true">MQTKASPLLHGPLLGPGAASRAPALARGFATSSATALLMLALTATADSTQMPTAATVTTPDSVSREPAPAGTAMTEGHQSAAHQSEGEREQTSILYAPARIPRLYEGLDWDHCGPRPVRLGPYQAPPPLDPLTPIDVEAGGMIHHRNTQVTELFGGVHLERGSQAIVTETLRLEHDTGQVTAPSQSYLAYPGIRLIGRDLQVNLDNESGRITGVSYRFSGETNLRGQAERIEIASPELMHLQRVRYHTSCKPDNKAWSIHARKLDLDKVTGRGKARDVHLRIADIPVLYTPYLSFPIDDRRKSGFLVPMIGNSDQNGFDITLPYYWNIAPNMDATLFPRYMSKRGAMLGGEFRYLTPRDQGTISGQLIPSDSAYDNRSRGSLHIEQSGRFWQRWATSIDYNRVSDDDYLDDLGTSLDETSVRHLLQSGTLSYAGNGWSLTGLIQTYQTLDSSSSTYGRLPQVLLTLPRFDFGPGLNATLHTQYDYFHHDSLVNGHRFVLFPRLNWPLRRSYGHLIPSLGVHLSQYQLEDQEEGFPDAPSHAIPTFDLDGQLVFERPIKWLGSRALQTLEPRLFYLYTPYQDQSETPVFDSSELGFNYSNLFRTNRFTGLDRIGDANQLTLGLTSRTLGQSNGEEFLRASIGRMFYFADRRVQISDSEDIQPGSPYAGEIAAKLLDHWNGRVSLEWDPQATEEDAATDGTAWNKRTFELEYRNPNNDRLLNLAYRFNQDSDYEDTDLSFRWPISEGGTELVGRWLYSMKQQHTMEAIAGLEFGQCCWRLRLLGQYLINDRDSDTATGSTSVMVQLELAGLGRIGDSIGEFLAPRISGYQIN</sequence>
<dbReference type="PANTHER" id="PTHR30189">
    <property type="entry name" value="LPS-ASSEMBLY PROTEIN"/>
    <property type="match status" value="1"/>
</dbReference>
<reference evidence="6 7" key="1">
    <citation type="journal article" date="2023" name="Microorganisms">
        <title>Thiorhodovibrio frisius and Trv. litoralis spp. nov., Two Novel Members from a Clade of Fastidious Purple Sulfur Bacteria That Exhibit Unique Red-Shifted Light-Harvesting Capabilities.</title>
        <authorList>
            <person name="Methner A."/>
            <person name="Kuzyk S.B."/>
            <person name="Petersen J."/>
            <person name="Bauer S."/>
            <person name="Brinkmann H."/>
            <person name="Sichau K."/>
            <person name="Wanner G."/>
            <person name="Wolf J."/>
            <person name="Neumann-Schaal M."/>
            <person name="Henke P."/>
            <person name="Tank M."/>
            <person name="Sproer C."/>
            <person name="Bunk B."/>
            <person name="Overmann J."/>
        </authorList>
    </citation>
    <scope>NUCLEOTIDE SEQUENCE [LARGE SCALE GENOMIC DNA]</scope>
    <source>
        <strain evidence="6 7">DSM 6702</strain>
    </source>
</reference>
<feature type="chain" id="PRO_5044920960" description="LPS-assembly protein LptD" evidence="2">
    <location>
        <begin position="47"/>
        <end position="830"/>
    </location>
</feature>
<evidence type="ECO:0000256" key="2">
    <source>
        <dbReference type="HAMAP-Rule" id="MF_01411"/>
    </source>
</evidence>
<keyword evidence="2" id="KW-0472">Membrane</keyword>
<comment type="similarity">
    <text evidence="2">Belongs to the LptD family.</text>
</comment>
<keyword evidence="2" id="KW-0732">Signal</keyword>
<dbReference type="Pfam" id="PF04453">
    <property type="entry name" value="LptD"/>
    <property type="match status" value="1"/>
</dbReference>
<dbReference type="Proteomes" id="UP001432180">
    <property type="component" value="Chromosome"/>
</dbReference>
<accession>A0ABZ0SF13</accession>
<feature type="domain" description="LPS-assembly protein LptD central" evidence="5">
    <location>
        <begin position="278"/>
        <end position="355"/>
    </location>
</feature>
<dbReference type="InterPro" id="IPR020889">
    <property type="entry name" value="LipoPS_assembly_LptD"/>
</dbReference>
<dbReference type="InterPro" id="IPR050218">
    <property type="entry name" value="LptD"/>
</dbReference>
<evidence type="ECO:0000259" key="5">
    <source>
        <dbReference type="Pfam" id="PF19838"/>
    </source>
</evidence>
<evidence type="ECO:0000313" key="6">
    <source>
        <dbReference type="EMBL" id="WPL18702.1"/>
    </source>
</evidence>
<dbReference type="InterPro" id="IPR045659">
    <property type="entry name" value="LptD_2"/>
</dbReference>
<evidence type="ECO:0000256" key="1">
    <source>
        <dbReference type="ARBA" id="ARBA00023237"/>
    </source>
</evidence>
<comment type="caution">
    <text evidence="2">Lacks conserved residue(s) required for the propagation of feature annotation.</text>
</comment>
<feature type="region of interest" description="Disordered" evidence="3">
    <location>
        <begin position="50"/>
        <end position="91"/>
    </location>
</feature>
<comment type="function">
    <text evidence="2">Together with LptE, is involved in the assembly of lipopolysaccharide (LPS) at the surface of the outer membrane.</text>
</comment>
<gene>
    <name evidence="2 6" type="primary">lptD</name>
    <name evidence="6" type="ORF">Thiowin_03789</name>
</gene>
<evidence type="ECO:0000256" key="3">
    <source>
        <dbReference type="SAM" id="MobiDB-lite"/>
    </source>
</evidence>
<keyword evidence="7" id="KW-1185">Reference proteome</keyword>
<evidence type="ECO:0000313" key="7">
    <source>
        <dbReference type="Proteomes" id="UP001432180"/>
    </source>
</evidence>
<protein>
    <recommendedName>
        <fullName evidence="2">LPS-assembly protein LptD</fullName>
    </recommendedName>
</protein>